<evidence type="ECO:0000256" key="1">
    <source>
        <dbReference type="SAM" id="MobiDB-lite"/>
    </source>
</evidence>
<evidence type="ECO:0000313" key="3">
    <source>
        <dbReference type="Proteomes" id="UP001341840"/>
    </source>
</evidence>
<feature type="compositionally biased region" description="Basic and acidic residues" evidence="1">
    <location>
        <begin position="11"/>
        <end position="34"/>
    </location>
</feature>
<accession>A0ABU6SVL9</accession>
<gene>
    <name evidence="2" type="ORF">PIB30_093636</name>
</gene>
<comment type="caution">
    <text evidence="2">The sequence shown here is derived from an EMBL/GenBank/DDBJ whole genome shotgun (WGS) entry which is preliminary data.</text>
</comment>
<sequence length="125" mass="14968">MKIMRTFETTQQRRKEENLQYLERQEPLTRKGDGDDTTELTELETARRCSSLWNDVRRDRSGWQRRRLQRWRWRSRRQLQSTAASVCNRGDGDGGTWLGCGREIGVGVVRFRSRRVMRNEELHNV</sequence>
<keyword evidence="3" id="KW-1185">Reference proteome</keyword>
<evidence type="ECO:0000313" key="2">
    <source>
        <dbReference type="EMBL" id="MED6140476.1"/>
    </source>
</evidence>
<dbReference type="Proteomes" id="UP001341840">
    <property type="component" value="Unassembled WGS sequence"/>
</dbReference>
<protein>
    <submittedName>
        <fullName evidence="2">Uncharacterized protein</fullName>
    </submittedName>
</protein>
<name>A0ABU6SVL9_9FABA</name>
<organism evidence="2 3">
    <name type="scientific">Stylosanthes scabra</name>
    <dbReference type="NCBI Taxonomy" id="79078"/>
    <lineage>
        <taxon>Eukaryota</taxon>
        <taxon>Viridiplantae</taxon>
        <taxon>Streptophyta</taxon>
        <taxon>Embryophyta</taxon>
        <taxon>Tracheophyta</taxon>
        <taxon>Spermatophyta</taxon>
        <taxon>Magnoliopsida</taxon>
        <taxon>eudicotyledons</taxon>
        <taxon>Gunneridae</taxon>
        <taxon>Pentapetalae</taxon>
        <taxon>rosids</taxon>
        <taxon>fabids</taxon>
        <taxon>Fabales</taxon>
        <taxon>Fabaceae</taxon>
        <taxon>Papilionoideae</taxon>
        <taxon>50 kb inversion clade</taxon>
        <taxon>dalbergioids sensu lato</taxon>
        <taxon>Dalbergieae</taxon>
        <taxon>Pterocarpus clade</taxon>
        <taxon>Stylosanthes</taxon>
    </lineage>
</organism>
<feature type="region of interest" description="Disordered" evidence="1">
    <location>
        <begin position="1"/>
        <end position="41"/>
    </location>
</feature>
<dbReference type="EMBL" id="JASCZI010062428">
    <property type="protein sequence ID" value="MED6140476.1"/>
    <property type="molecule type" value="Genomic_DNA"/>
</dbReference>
<proteinExistence type="predicted"/>
<reference evidence="2 3" key="1">
    <citation type="journal article" date="2023" name="Plants (Basel)">
        <title>Bridging the Gap: Combining Genomics and Transcriptomics Approaches to Understand Stylosanthes scabra, an Orphan Legume from the Brazilian Caatinga.</title>
        <authorList>
            <person name="Ferreira-Neto J.R.C."/>
            <person name="da Silva M.D."/>
            <person name="Binneck E."/>
            <person name="de Melo N.F."/>
            <person name="da Silva R.H."/>
            <person name="de Melo A.L.T.M."/>
            <person name="Pandolfi V."/>
            <person name="Bustamante F.O."/>
            <person name="Brasileiro-Vidal A.C."/>
            <person name="Benko-Iseppon A.M."/>
        </authorList>
    </citation>
    <scope>NUCLEOTIDE SEQUENCE [LARGE SCALE GENOMIC DNA]</scope>
    <source>
        <tissue evidence="2">Leaves</tissue>
    </source>
</reference>